<accession>A0A543G4Y2</accession>
<dbReference type="EMBL" id="VFPJ01000001">
    <property type="protein sequence ID" value="TQM40077.1"/>
    <property type="molecule type" value="Genomic_DNA"/>
</dbReference>
<evidence type="ECO:0000313" key="6">
    <source>
        <dbReference type="EMBL" id="TQM41297.1"/>
    </source>
</evidence>
<feature type="domain" description="Transposase IS701-like DDE" evidence="1">
    <location>
        <begin position="5"/>
        <end position="197"/>
    </location>
</feature>
<comment type="caution">
    <text evidence="5">The sequence shown here is derived from an EMBL/GenBank/DDBJ whole genome shotgun (WGS) entry which is preliminary data.</text>
</comment>
<dbReference type="InterPro" id="IPR012337">
    <property type="entry name" value="RNaseH-like_sf"/>
</dbReference>
<dbReference type="InterPro" id="IPR038721">
    <property type="entry name" value="IS701-like_DDE_dom"/>
</dbReference>
<dbReference type="EMBL" id="VFPJ01000001">
    <property type="protein sequence ID" value="TQM41297.1"/>
    <property type="molecule type" value="Genomic_DNA"/>
</dbReference>
<evidence type="ECO:0000313" key="9">
    <source>
        <dbReference type="Proteomes" id="UP000320773"/>
    </source>
</evidence>
<dbReference type="EMBL" id="VFPJ01000001">
    <property type="protein sequence ID" value="TQM41146.1"/>
    <property type="molecule type" value="Genomic_DNA"/>
</dbReference>
<sequence length="353" mass="40976">MENFADLYCDYLICSNSYTTATGMASLLDIKHDKITRALSQGDYDSKYLWNQSKVYVRELTQSKELITLSFDDSIEEKRYTDESDLVCWHYDHTFGRSVKGINFLSALLEVSDMRIAVGVEFIKKELFVDDPKTGKQKRKSSVTKNELFRKMLRECYSKMRFDYALADSWYSSIENMICCKVECKSDFIMALKSNRLVALSSEDKANEKYISIETLQPGQQTMEIWLKELDFPLLLTKQVFKNENDTVGELYLACSDLNLSYDKITTIYKKRWGVEEYHKSIKSNTGFAKSPTKTIKTQTNHFVLSIVAYMKLEFLKQRTKKNHFAMKAQIYLAAQKAAYLELNELKKPKKAA</sequence>
<evidence type="ECO:0000259" key="1">
    <source>
        <dbReference type="Pfam" id="PF13546"/>
    </source>
</evidence>
<dbReference type="EMBL" id="VFPJ01000001">
    <property type="protein sequence ID" value="TQM40480.1"/>
    <property type="molecule type" value="Genomic_DNA"/>
</dbReference>
<keyword evidence="5" id="KW-0378">Hydrolase</keyword>
<dbReference type="Proteomes" id="UP000320773">
    <property type="component" value="Unassembled WGS sequence"/>
</dbReference>
<evidence type="ECO:0000313" key="8">
    <source>
        <dbReference type="EMBL" id="TQM42007.1"/>
    </source>
</evidence>
<evidence type="ECO:0000313" key="4">
    <source>
        <dbReference type="EMBL" id="TQM40480.1"/>
    </source>
</evidence>
<proteinExistence type="predicted"/>
<keyword evidence="5" id="KW-0540">Nuclease</keyword>
<dbReference type="EMBL" id="VFPJ01000001">
    <property type="protein sequence ID" value="TQM39607.1"/>
    <property type="molecule type" value="Genomic_DNA"/>
</dbReference>
<dbReference type="GO" id="GO:0004519">
    <property type="term" value="F:endonuclease activity"/>
    <property type="evidence" value="ECO:0007669"/>
    <property type="project" value="UniProtKB-KW"/>
</dbReference>
<dbReference type="Pfam" id="PF13546">
    <property type="entry name" value="DDE_5"/>
    <property type="match status" value="1"/>
</dbReference>
<dbReference type="RefSeq" id="WP_089081859.1">
    <property type="nucleotide sequence ID" value="NZ_VFPJ01000001.1"/>
</dbReference>
<gene>
    <name evidence="2" type="ORF">BC670_0422</name>
    <name evidence="3" type="ORF">BC670_0940</name>
    <name evidence="4" type="ORF">BC670_1370</name>
    <name evidence="5" type="ORF">BC670_2083</name>
    <name evidence="6" type="ORF">BC670_2247</name>
    <name evidence="7" type="ORF">BC670_3021</name>
    <name evidence="8" type="ORF">BC670_3030</name>
</gene>
<dbReference type="SUPFAM" id="SSF53098">
    <property type="entry name" value="Ribonuclease H-like"/>
    <property type="match status" value="1"/>
</dbReference>
<protein>
    <submittedName>
        <fullName evidence="5">DDE superfamily endonuclease</fullName>
    </submittedName>
</protein>
<evidence type="ECO:0000313" key="7">
    <source>
        <dbReference type="EMBL" id="TQM41999.1"/>
    </source>
</evidence>
<dbReference type="EMBL" id="VFPJ01000001">
    <property type="protein sequence ID" value="TQM41999.1"/>
    <property type="molecule type" value="Genomic_DNA"/>
</dbReference>
<evidence type="ECO:0000313" key="3">
    <source>
        <dbReference type="EMBL" id="TQM40077.1"/>
    </source>
</evidence>
<reference evidence="5 9" key="1">
    <citation type="submission" date="2019-06" db="EMBL/GenBank/DDBJ databases">
        <title>Genomic Encyclopedia of Archaeal and Bacterial Type Strains, Phase II (KMG-II): from individual species to whole genera.</title>
        <authorList>
            <person name="Goeker M."/>
        </authorList>
    </citation>
    <scope>NUCLEOTIDE SEQUENCE [LARGE SCALE GENOMIC DNA]</scope>
    <source>
        <strain evidence="5 9">DSM 24789</strain>
    </source>
</reference>
<keyword evidence="5" id="KW-0255">Endonuclease</keyword>
<evidence type="ECO:0000313" key="2">
    <source>
        <dbReference type="EMBL" id="TQM39607.1"/>
    </source>
</evidence>
<dbReference type="EMBL" id="VFPJ01000001">
    <property type="protein sequence ID" value="TQM42007.1"/>
    <property type="molecule type" value="Genomic_DNA"/>
</dbReference>
<evidence type="ECO:0000313" key="5">
    <source>
        <dbReference type="EMBL" id="TQM41146.1"/>
    </source>
</evidence>
<organism evidence="5 9">
    <name type="scientific">Flavobacterium branchiophilum</name>
    <dbReference type="NCBI Taxonomy" id="55197"/>
    <lineage>
        <taxon>Bacteria</taxon>
        <taxon>Pseudomonadati</taxon>
        <taxon>Bacteroidota</taxon>
        <taxon>Flavobacteriia</taxon>
        <taxon>Flavobacteriales</taxon>
        <taxon>Flavobacteriaceae</taxon>
        <taxon>Flavobacterium</taxon>
    </lineage>
</organism>
<dbReference type="AlphaFoldDB" id="A0A543G4Y2"/>
<name>A0A543G4Y2_9FLAO</name>